<evidence type="ECO:0000256" key="3">
    <source>
        <dbReference type="ARBA" id="ARBA00022896"/>
    </source>
</evidence>
<comment type="caution">
    <text evidence="7">The sequence shown here is derived from an EMBL/GenBank/DDBJ whole genome shotgun (WGS) entry which is preliminary data.</text>
</comment>
<evidence type="ECO:0000256" key="5">
    <source>
        <dbReference type="RuleBase" id="RU003682"/>
    </source>
</evidence>
<evidence type="ECO:0000256" key="4">
    <source>
        <dbReference type="ARBA" id="ARBA00023004"/>
    </source>
</evidence>
<dbReference type="InterPro" id="IPR026992">
    <property type="entry name" value="DIOX_N"/>
</dbReference>
<dbReference type="GO" id="GO:0016491">
    <property type="term" value="F:oxidoreductase activity"/>
    <property type="evidence" value="ECO:0007669"/>
    <property type="project" value="UniProtKB-KW"/>
</dbReference>
<keyword evidence="4 5" id="KW-0408">Iron</keyword>
<dbReference type="Pfam" id="PF14226">
    <property type="entry name" value="DIOX_N"/>
    <property type="match status" value="1"/>
</dbReference>
<dbReference type="InterPro" id="IPR027443">
    <property type="entry name" value="IPNS-like_sf"/>
</dbReference>
<protein>
    <recommendedName>
        <fullName evidence="6">Fe2OG dioxygenase domain-containing protein</fullName>
    </recommendedName>
</protein>
<dbReference type="PANTHER" id="PTHR47991">
    <property type="entry name" value="OXOGLUTARATE/IRON-DEPENDENT DIOXYGENASE"/>
    <property type="match status" value="1"/>
</dbReference>
<feature type="domain" description="Fe2OG dioxygenase" evidence="6">
    <location>
        <begin position="219"/>
        <end position="320"/>
    </location>
</feature>
<evidence type="ECO:0000313" key="7">
    <source>
        <dbReference type="EMBL" id="KAH8494721.1"/>
    </source>
</evidence>
<sequence>MSATMLQVAEGLLALPGAKHLPHTYKDPISNLPTLPEAQVSDISIPIIDLEALHGPRRSDIVKQLGQACQHRGFFACLAVVSDDLEQQLCLSQHATVLAVKNHGIPRTTVSNIFDTTREFFHLPKEERMKFYTPDPNSDIRLMNAYKDEVANVFVARESLKFHCHPVADYVNKWPTNPPSFRKYAAEYLTNVRRVEITLLGAISESLGLERDYIEKKLGGHYASLNYYGACEQSDLELTYGVRAHTDPTIITILLQDDVPGLQVLSEGKWMDVNPIPGTVVVHVGDLLQAISNHKFKSLLHQAMVNCEKERMSIASYCYPSSDAMIGPPKKLIDNDHPAVYKDFTFGEFSEQMWKVITFTDTRLDSFKCSTA</sequence>
<dbReference type="GO" id="GO:0046872">
    <property type="term" value="F:metal ion binding"/>
    <property type="evidence" value="ECO:0007669"/>
    <property type="project" value="UniProtKB-KW"/>
</dbReference>
<evidence type="ECO:0000313" key="8">
    <source>
        <dbReference type="Proteomes" id="UP000807159"/>
    </source>
</evidence>
<dbReference type="PROSITE" id="PS51471">
    <property type="entry name" value="FE2OG_OXY"/>
    <property type="match status" value="1"/>
</dbReference>
<dbReference type="Proteomes" id="UP000807159">
    <property type="component" value="Chromosome 11"/>
</dbReference>
<keyword evidence="5" id="KW-0560">Oxidoreductase</keyword>
<dbReference type="Gene3D" id="2.60.120.330">
    <property type="entry name" value="B-lactam Antibiotic, Isopenicillin N Synthase, Chain"/>
    <property type="match status" value="1"/>
</dbReference>
<dbReference type="GO" id="GO:0031418">
    <property type="term" value="F:L-ascorbic acid binding"/>
    <property type="evidence" value="ECO:0007669"/>
    <property type="project" value="UniProtKB-KW"/>
</dbReference>
<keyword evidence="8" id="KW-1185">Reference proteome</keyword>
<keyword evidence="2 5" id="KW-0479">Metal-binding</keyword>
<keyword evidence="3" id="KW-0847">Vitamin C</keyword>
<evidence type="ECO:0000256" key="2">
    <source>
        <dbReference type="ARBA" id="ARBA00022723"/>
    </source>
</evidence>
<evidence type="ECO:0000256" key="1">
    <source>
        <dbReference type="ARBA" id="ARBA00008056"/>
    </source>
</evidence>
<evidence type="ECO:0000259" key="6">
    <source>
        <dbReference type="PROSITE" id="PS51471"/>
    </source>
</evidence>
<name>A0A8T2XRF0_POPDE</name>
<organism evidence="7 8">
    <name type="scientific">Populus deltoides</name>
    <name type="common">Eastern poplar</name>
    <name type="synonym">Eastern cottonwood</name>
    <dbReference type="NCBI Taxonomy" id="3696"/>
    <lineage>
        <taxon>Eukaryota</taxon>
        <taxon>Viridiplantae</taxon>
        <taxon>Streptophyta</taxon>
        <taxon>Embryophyta</taxon>
        <taxon>Tracheophyta</taxon>
        <taxon>Spermatophyta</taxon>
        <taxon>Magnoliopsida</taxon>
        <taxon>eudicotyledons</taxon>
        <taxon>Gunneridae</taxon>
        <taxon>Pentapetalae</taxon>
        <taxon>rosids</taxon>
        <taxon>fabids</taxon>
        <taxon>Malpighiales</taxon>
        <taxon>Salicaceae</taxon>
        <taxon>Saliceae</taxon>
        <taxon>Populus</taxon>
    </lineage>
</organism>
<accession>A0A8T2XRF0</accession>
<proteinExistence type="inferred from homology"/>
<comment type="similarity">
    <text evidence="1 5">Belongs to the iron/ascorbate-dependent oxidoreductase family.</text>
</comment>
<reference evidence="7" key="1">
    <citation type="journal article" date="2021" name="J. Hered.">
        <title>Genome Assembly of Salicaceae Populus deltoides (Eastern Cottonwood) I-69 Based on Nanopore Sequencing and Hi-C Technologies.</title>
        <authorList>
            <person name="Bai S."/>
            <person name="Wu H."/>
            <person name="Zhang J."/>
            <person name="Pan Z."/>
            <person name="Zhao W."/>
            <person name="Li Z."/>
            <person name="Tong C."/>
        </authorList>
    </citation>
    <scope>NUCLEOTIDE SEQUENCE</scope>
    <source>
        <tissue evidence="7">Leaf</tissue>
    </source>
</reference>
<dbReference type="InterPro" id="IPR044861">
    <property type="entry name" value="IPNS-like_FE2OG_OXY"/>
</dbReference>
<dbReference type="InterPro" id="IPR050295">
    <property type="entry name" value="Plant_2OG-oxidoreductases"/>
</dbReference>
<dbReference type="EMBL" id="JACEGQ020000011">
    <property type="protein sequence ID" value="KAH8494721.1"/>
    <property type="molecule type" value="Genomic_DNA"/>
</dbReference>
<gene>
    <name evidence="7" type="ORF">H0E87_021210</name>
</gene>
<dbReference type="SUPFAM" id="SSF51197">
    <property type="entry name" value="Clavaminate synthase-like"/>
    <property type="match status" value="1"/>
</dbReference>
<dbReference type="InterPro" id="IPR005123">
    <property type="entry name" value="Oxoglu/Fe-dep_dioxygenase_dom"/>
</dbReference>
<dbReference type="Pfam" id="PF03171">
    <property type="entry name" value="2OG-FeII_Oxy"/>
    <property type="match status" value="1"/>
</dbReference>
<dbReference type="AlphaFoldDB" id="A0A8T2XRF0"/>